<name>A0A948T1Q3_9FIRM</name>
<proteinExistence type="predicted"/>
<protein>
    <submittedName>
        <fullName evidence="1">Uncharacterized protein</fullName>
    </submittedName>
</protein>
<sequence length="129" mass="13791">MQDKASRVGNSTFEMQGGSLTAKNGGMFYTTNTESTIVLSDVTIQNAPDSEFLLRCTGNQNERGWGQTGANGADCHFTALEQTLEGNVIWDSISKLDFYLTQGSALKGAFVQDESCAGEGGDSYAQEKA</sequence>
<dbReference type="Proteomes" id="UP000713596">
    <property type="component" value="Unassembled WGS sequence"/>
</dbReference>
<dbReference type="AlphaFoldDB" id="A0A948T1Q3"/>
<reference evidence="1" key="2">
    <citation type="submission" date="2021-04" db="EMBL/GenBank/DDBJ databases">
        <authorList>
            <person name="Gilroy R."/>
        </authorList>
    </citation>
    <scope>NUCLEOTIDE SEQUENCE</scope>
    <source>
        <strain evidence="1">B5_2728</strain>
    </source>
</reference>
<gene>
    <name evidence="1" type="ORF">H9882_02335</name>
</gene>
<dbReference type="EMBL" id="JAHLFP010000017">
    <property type="protein sequence ID" value="MBU3805724.1"/>
    <property type="molecule type" value="Genomic_DNA"/>
</dbReference>
<dbReference type="InterPro" id="IPR012332">
    <property type="entry name" value="Autotransporter_pectin_lyase_C"/>
</dbReference>
<organism evidence="1 2">
    <name type="scientific">Candidatus Allofournierella pullistercoris</name>
    <dbReference type="NCBI Taxonomy" id="2838597"/>
    <lineage>
        <taxon>Bacteria</taxon>
        <taxon>Bacillati</taxon>
        <taxon>Bacillota</taxon>
        <taxon>Clostridia</taxon>
        <taxon>Eubacteriales</taxon>
        <taxon>Oscillospiraceae</taxon>
        <taxon>Allofournierella</taxon>
    </lineage>
</organism>
<evidence type="ECO:0000313" key="2">
    <source>
        <dbReference type="Proteomes" id="UP000713596"/>
    </source>
</evidence>
<comment type="caution">
    <text evidence="1">The sequence shown here is derived from an EMBL/GenBank/DDBJ whole genome shotgun (WGS) entry which is preliminary data.</text>
</comment>
<dbReference type="Gene3D" id="2.160.20.20">
    <property type="match status" value="1"/>
</dbReference>
<accession>A0A948T1Q3</accession>
<evidence type="ECO:0000313" key="1">
    <source>
        <dbReference type="EMBL" id="MBU3805724.1"/>
    </source>
</evidence>
<reference evidence="1" key="1">
    <citation type="journal article" date="2021" name="PeerJ">
        <title>Extensive microbial diversity within the chicken gut microbiome revealed by metagenomics and culture.</title>
        <authorList>
            <person name="Gilroy R."/>
            <person name="Ravi A."/>
            <person name="Getino M."/>
            <person name="Pursley I."/>
            <person name="Horton D.L."/>
            <person name="Alikhan N.F."/>
            <person name="Baker D."/>
            <person name="Gharbi K."/>
            <person name="Hall N."/>
            <person name="Watson M."/>
            <person name="Adriaenssens E.M."/>
            <person name="Foster-Nyarko E."/>
            <person name="Jarju S."/>
            <person name="Secka A."/>
            <person name="Antonio M."/>
            <person name="Oren A."/>
            <person name="Chaudhuri R.R."/>
            <person name="La Ragione R."/>
            <person name="Hildebrand F."/>
            <person name="Pallen M.J."/>
        </authorList>
    </citation>
    <scope>NUCLEOTIDE SEQUENCE</scope>
    <source>
        <strain evidence="1">B5_2728</strain>
    </source>
</reference>